<evidence type="ECO:0000313" key="3">
    <source>
        <dbReference type="Proteomes" id="UP000032266"/>
    </source>
</evidence>
<dbReference type="PANTHER" id="PTHR48079:SF6">
    <property type="entry name" value="NAD(P)-BINDING DOMAIN-CONTAINING PROTEIN-RELATED"/>
    <property type="match status" value="1"/>
</dbReference>
<dbReference type="STRING" id="1445510.YC6258_05044"/>
<dbReference type="GO" id="GO:0004029">
    <property type="term" value="F:aldehyde dehydrogenase (NAD+) activity"/>
    <property type="evidence" value="ECO:0007669"/>
    <property type="project" value="TreeGrafter"/>
</dbReference>
<gene>
    <name evidence="2" type="ORF">YC6258_05044</name>
</gene>
<dbReference type="EMBL" id="CP007142">
    <property type="protein sequence ID" value="AJQ97076.1"/>
    <property type="molecule type" value="Genomic_DNA"/>
</dbReference>
<evidence type="ECO:0000313" key="2">
    <source>
        <dbReference type="EMBL" id="AJQ97076.1"/>
    </source>
</evidence>
<dbReference type="AlphaFoldDB" id="A0A0C5VS76"/>
<dbReference type="HOGENOM" id="CLU_007383_6_1_6"/>
<protein>
    <submittedName>
        <fullName evidence="2">Nucleoside-diphosphate-sugar epimerase</fullName>
    </submittedName>
</protein>
<dbReference type="SUPFAM" id="SSF51735">
    <property type="entry name" value="NAD(P)-binding Rossmann-fold domains"/>
    <property type="match status" value="1"/>
</dbReference>
<organism evidence="2 3">
    <name type="scientific">Gynuella sunshinyii YC6258</name>
    <dbReference type="NCBI Taxonomy" id="1445510"/>
    <lineage>
        <taxon>Bacteria</taxon>
        <taxon>Pseudomonadati</taxon>
        <taxon>Pseudomonadota</taxon>
        <taxon>Gammaproteobacteria</taxon>
        <taxon>Oceanospirillales</taxon>
        <taxon>Saccharospirillaceae</taxon>
        <taxon>Gynuella</taxon>
    </lineage>
</organism>
<dbReference type="InterPro" id="IPR001509">
    <property type="entry name" value="Epimerase_deHydtase"/>
</dbReference>
<dbReference type="PATRIC" id="fig|1445510.3.peg.5004"/>
<dbReference type="KEGG" id="gsn:YC6258_05044"/>
<dbReference type="PANTHER" id="PTHR48079">
    <property type="entry name" value="PROTEIN YEEZ"/>
    <property type="match status" value="1"/>
</dbReference>
<proteinExistence type="predicted"/>
<dbReference type="InterPro" id="IPR036291">
    <property type="entry name" value="NAD(P)-bd_dom_sf"/>
</dbReference>
<name>A0A0C5VS76_9GAMM</name>
<reference evidence="2 3" key="1">
    <citation type="submission" date="2014-01" db="EMBL/GenBank/DDBJ databases">
        <title>Full genme sequencing of cellulolytic bacterium Gynuella sunshinyii YC6258T gen. nov., sp. nov.</title>
        <authorList>
            <person name="Khan H."/>
            <person name="Chung E.J."/>
            <person name="Chung Y.R."/>
        </authorList>
    </citation>
    <scope>NUCLEOTIDE SEQUENCE [LARGE SCALE GENOMIC DNA]</scope>
    <source>
        <strain evidence="2 3">YC6258</strain>
    </source>
</reference>
<dbReference type="Proteomes" id="UP000032266">
    <property type="component" value="Chromosome"/>
</dbReference>
<feature type="domain" description="NAD-dependent epimerase/dehydratase" evidence="1">
    <location>
        <begin position="4"/>
        <end position="228"/>
    </location>
</feature>
<dbReference type="OrthoDB" id="9801785at2"/>
<dbReference type="RefSeq" id="WP_044618921.1">
    <property type="nucleotide sequence ID" value="NZ_CP007142.1"/>
</dbReference>
<dbReference type="Gene3D" id="3.40.50.720">
    <property type="entry name" value="NAD(P)-binding Rossmann-like Domain"/>
    <property type="match status" value="1"/>
</dbReference>
<dbReference type="InterPro" id="IPR051783">
    <property type="entry name" value="NAD(P)-dependent_oxidoreduct"/>
</dbReference>
<sequence>MKRVLLTGANGFVGLNIAQALLQQGYEVRAWVRPSSNTQYLESMAVEIRRGEFPDQAALQDAMTGCEYVIHTAGNTSCRNSDLPALTAVNVDGTRAVVDAAVHAGVRRLVYTSTTSTIGSRRHRDRGADEQTRLRGFRARSPYALTKQQAENIVLAAQSQGLEVVILNLAEVIGGYDHNLQWGRMVLAVNFNQVPFVPPGGGSFCSASDAAMAHVNALTRGRSGSRYIISGADHRFAEFIEEIRRQLKRTDPLPQANCVLLWLQARGHELLPGIFRDPPLVESYRIRVFGGEHYFDAGKARRELAYQHSSLQVMVKECIDWYRQNGFLTGPV</sequence>
<keyword evidence="3" id="KW-1185">Reference proteome</keyword>
<dbReference type="GO" id="GO:0005737">
    <property type="term" value="C:cytoplasm"/>
    <property type="evidence" value="ECO:0007669"/>
    <property type="project" value="TreeGrafter"/>
</dbReference>
<dbReference type="Pfam" id="PF01370">
    <property type="entry name" value="Epimerase"/>
    <property type="match status" value="1"/>
</dbReference>
<accession>A0A0C5VS76</accession>
<evidence type="ECO:0000259" key="1">
    <source>
        <dbReference type="Pfam" id="PF01370"/>
    </source>
</evidence>